<dbReference type="OrthoDB" id="3373764at2"/>
<dbReference type="Proteomes" id="UP000269774">
    <property type="component" value="Unassembled WGS sequence"/>
</dbReference>
<protein>
    <submittedName>
        <fullName evidence="5">Peptidase S51</fullName>
    </submittedName>
</protein>
<dbReference type="GO" id="GO:0006508">
    <property type="term" value="P:proteolysis"/>
    <property type="evidence" value="ECO:0007669"/>
    <property type="project" value="UniProtKB-KW"/>
</dbReference>
<dbReference type="PANTHER" id="PTHR20842:SF0">
    <property type="entry name" value="ALPHA-ASPARTYL DIPEPTIDASE"/>
    <property type="match status" value="1"/>
</dbReference>
<keyword evidence="6" id="KW-1185">Reference proteome</keyword>
<keyword evidence="3" id="KW-0378">Hydrolase</keyword>
<evidence type="ECO:0000313" key="5">
    <source>
        <dbReference type="EMBL" id="RMH88188.1"/>
    </source>
</evidence>
<dbReference type="Gene3D" id="3.40.50.880">
    <property type="match status" value="1"/>
</dbReference>
<dbReference type="AlphaFoldDB" id="A0A3M2HGT9"/>
<dbReference type="InterPro" id="IPR005320">
    <property type="entry name" value="Peptidase_S51"/>
</dbReference>
<comment type="similarity">
    <text evidence="1">Belongs to the peptidase S51 family.</text>
</comment>
<evidence type="ECO:0000256" key="4">
    <source>
        <dbReference type="ARBA" id="ARBA00022825"/>
    </source>
</evidence>
<accession>A0A3M2HGT9</accession>
<evidence type="ECO:0000313" key="6">
    <source>
        <dbReference type="Proteomes" id="UP000269774"/>
    </source>
</evidence>
<name>A0A3M2HGT9_9GAMM</name>
<reference evidence="5 6" key="1">
    <citation type="submission" date="2018-10" db="EMBL/GenBank/DDBJ databases">
        <title>Pseudomonas zhaodongensis NEAU-ST5-21(T) genome.</title>
        <authorList>
            <person name="Peng J."/>
            <person name="Liu Z.-P."/>
        </authorList>
    </citation>
    <scope>NUCLEOTIDE SEQUENCE [LARGE SCALE GENOMIC DNA]</scope>
    <source>
        <strain evidence="5 6">NEAU-ST5-21</strain>
    </source>
</reference>
<dbReference type="InterPro" id="IPR029062">
    <property type="entry name" value="Class_I_gatase-like"/>
</dbReference>
<dbReference type="PANTHER" id="PTHR20842">
    <property type="entry name" value="PROTEASE S51 ALPHA-ASPARTYL DIPEPTIDASE"/>
    <property type="match status" value="1"/>
</dbReference>
<keyword evidence="4" id="KW-0720">Serine protease</keyword>
<dbReference type="EMBL" id="RFFM01000006">
    <property type="protein sequence ID" value="RMH88188.1"/>
    <property type="molecule type" value="Genomic_DNA"/>
</dbReference>
<keyword evidence="2" id="KW-0645">Protease</keyword>
<organism evidence="5 6">
    <name type="scientific">Stutzerimonas zhaodongensis</name>
    <dbReference type="NCBI Taxonomy" id="1176257"/>
    <lineage>
        <taxon>Bacteria</taxon>
        <taxon>Pseudomonadati</taxon>
        <taxon>Pseudomonadota</taxon>
        <taxon>Gammaproteobacteria</taxon>
        <taxon>Pseudomonadales</taxon>
        <taxon>Pseudomonadaceae</taxon>
        <taxon>Stutzerimonas</taxon>
    </lineage>
</organism>
<evidence type="ECO:0000256" key="3">
    <source>
        <dbReference type="ARBA" id="ARBA00022801"/>
    </source>
</evidence>
<dbReference type="GO" id="GO:0008236">
    <property type="term" value="F:serine-type peptidase activity"/>
    <property type="evidence" value="ECO:0007669"/>
    <property type="project" value="UniProtKB-KW"/>
</dbReference>
<dbReference type="RefSeq" id="WP_122167863.1">
    <property type="nucleotide sequence ID" value="NZ_JAMOIB010000016.1"/>
</dbReference>
<comment type="caution">
    <text evidence="5">The sequence shown here is derived from an EMBL/GenBank/DDBJ whole genome shotgun (WGS) entry which is preliminary data.</text>
</comment>
<evidence type="ECO:0000256" key="2">
    <source>
        <dbReference type="ARBA" id="ARBA00022670"/>
    </source>
</evidence>
<evidence type="ECO:0000256" key="1">
    <source>
        <dbReference type="ARBA" id="ARBA00006534"/>
    </source>
</evidence>
<proteinExistence type="inferred from homology"/>
<dbReference type="SUPFAM" id="SSF52317">
    <property type="entry name" value="Class I glutamine amidotransferase-like"/>
    <property type="match status" value="1"/>
</dbReference>
<dbReference type="Pfam" id="PF03575">
    <property type="entry name" value="Peptidase_S51"/>
    <property type="match status" value="1"/>
</dbReference>
<gene>
    <name evidence="5" type="ORF">EA797_18385</name>
</gene>
<sequence length="208" mass="22522">MNIFLTSSFADVADLFVTFTKGECRGKTITLIPTASLAEEVNAYLIAAKDALIEAGMAIDELEVSTASQQDIADKLERNEFIYVAGGNTFFLLQELKRTGADKLIAEQVRAGKCYIGESAGSAVLAPSIEYLQRLDDPSAAPDLDSFASLALVEFYPLPHYGNAPFKDAVDQVLIEYGDSLDFRPFSNHQAIAIVGDSVDILTSARSR</sequence>